<dbReference type="EMBL" id="GL945489">
    <property type="protein sequence ID" value="EGN94212.1"/>
    <property type="molecule type" value="Genomic_DNA"/>
</dbReference>
<sequence length="59" mass="6831">MALPMDWLCWTTWSNEGGRGVVPIWNDEWDSDEHGRRKGMNLLQLKNYPPTLQPGETSD</sequence>
<keyword evidence="2" id="KW-1185">Reference proteome</keyword>
<proteinExistence type="predicted"/>
<gene>
    <name evidence="1" type="ORF">SERLA73DRAFT_78130</name>
</gene>
<reference evidence="2" key="1">
    <citation type="journal article" date="2011" name="Science">
        <title>The plant cell wall-decomposing machinery underlies the functional diversity of forest fungi.</title>
        <authorList>
            <person name="Eastwood D.C."/>
            <person name="Floudas D."/>
            <person name="Binder M."/>
            <person name="Majcherczyk A."/>
            <person name="Schneider P."/>
            <person name="Aerts A."/>
            <person name="Asiegbu F.O."/>
            <person name="Baker S.E."/>
            <person name="Barry K."/>
            <person name="Bendiksby M."/>
            <person name="Blumentritt M."/>
            <person name="Coutinho P.M."/>
            <person name="Cullen D."/>
            <person name="de Vries R.P."/>
            <person name="Gathman A."/>
            <person name="Goodell B."/>
            <person name="Henrissat B."/>
            <person name="Ihrmark K."/>
            <person name="Kauserud H."/>
            <person name="Kohler A."/>
            <person name="LaButti K."/>
            <person name="Lapidus A."/>
            <person name="Lavin J.L."/>
            <person name="Lee Y.-H."/>
            <person name="Lindquist E."/>
            <person name="Lilly W."/>
            <person name="Lucas S."/>
            <person name="Morin E."/>
            <person name="Murat C."/>
            <person name="Oguiza J.A."/>
            <person name="Park J."/>
            <person name="Pisabarro A.G."/>
            <person name="Riley R."/>
            <person name="Rosling A."/>
            <person name="Salamov A."/>
            <person name="Schmidt O."/>
            <person name="Schmutz J."/>
            <person name="Skrede I."/>
            <person name="Stenlid J."/>
            <person name="Wiebenga A."/>
            <person name="Xie X."/>
            <person name="Kuees U."/>
            <person name="Hibbett D.S."/>
            <person name="Hoffmeister D."/>
            <person name="Hoegberg N."/>
            <person name="Martin F."/>
            <person name="Grigoriev I.V."/>
            <person name="Watkinson S.C."/>
        </authorList>
    </citation>
    <scope>NUCLEOTIDE SEQUENCE [LARGE SCALE GENOMIC DNA]</scope>
    <source>
        <strain evidence="2">strain S7.3</strain>
    </source>
</reference>
<evidence type="ECO:0000313" key="2">
    <source>
        <dbReference type="Proteomes" id="UP000008063"/>
    </source>
</evidence>
<dbReference type="HOGENOM" id="CLU_2962301_0_0_1"/>
<dbReference type="AlphaFoldDB" id="F8QC93"/>
<dbReference type="Proteomes" id="UP000008063">
    <property type="component" value="Unassembled WGS sequence"/>
</dbReference>
<protein>
    <submittedName>
        <fullName evidence="1">Uncharacterized protein</fullName>
    </submittedName>
</protein>
<evidence type="ECO:0000313" key="1">
    <source>
        <dbReference type="EMBL" id="EGN94212.1"/>
    </source>
</evidence>
<accession>F8QC93</accession>
<name>F8QC93_SERL3</name>
<organism evidence="2">
    <name type="scientific">Serpula lacrymans var. lacrymans (strain S7.3)</name>
    <name type="common">Dry rot fungus</name>
    <dbReference type="NCBI Taxonomy" id="936435"/>
    <lineage>
        <taxon>Eukaryota</taxon>
        <taxon>Fungi</taxon>
        <taxon>Dikarya</taxon>
        <taxon>Basidiomycota</taxon>
        <taxon>Agaricomycotina</taxon>
        <taxon>Agaricomycetes</taxon>
        <taxon>Agaricomycetidae</taxon>
        <taxon>Boletales</taxon>
        <taxon>Coniophorineae</taxon>
        <taxon>Serpulaceae</taxon>
        <taxon>Serpula</taxon>
    </lineage>
</organism>
<dbReference type="InParanoid" id="F8QC93"/>